<proteinExistence type="predicted"/>
<dbReference type="EMBL" id="QXFY01000623">
    <property type="protein sequence ID" value="KAE9339443.1"/>
    <property type="molecule type" value="Genomic_DNA"/>
</dbReference>
<gene>
    <name evidence="2" type="ORF">PF008_g11572</name>
</gene>
<evidence type="ECO:0008006" key="4">
    <source>
        <dbReference type="Google" id="ProtNLM"/>
    </source>
</evidence>
<evidence type="ECO:0000313" key="2">
    <source>
        <dbReference type="EMBL" id="KAE9339443.1"/>
    </source>
</evidence>
<organism evidence="2 3">
    <name type="scientific">Phytophthora fragariae</name>
    <dbReference type="NCBI Taxonomy" id="53985"/>
    <lineage>
        <taxon>Eukaryota</taxon>
        <taxon>Sar</taxon>
        <taxon>Stramenopiles</taxon>
        <taxon>Oomycota</taxon>
        <taxon>Peronosporomycetes</taxon>
        <taxon>Peronosporales</taxon>
        <taxon>Peronosporaceae</taxon>
        <taxon>Phytophthora</taxon>
    </lineage>
</organism>
<reference evidence="2 3" key="1">
    <citation type="submission" date="2018-09" db="EMBL/GenBank/DDBJ databases">
        <title>Genomic investigation of the strawberry pathogen Phytophthora fragariae indicates pathogenicity is determined by transcriptional variation in three key races.</title>
        <authorList>
            <person name="Adams T.M."/>
            <person name="Armitage A.D."/>
            <person name="Sobczyk M.K."/>
            <person name="Bates H.J."/>
            <person name="Dunwell J.M."/>
            <person name="Nellist C.F."/>
            <person name="Harrison R.J."/>
        </authorList>
    </citation>
    <scope>NUCLEOTIDE SEQUENCE [LARGE SCALE GENOMIC DNA]</scope>
    <source>
        <strain evidence="2 3">NOV-77</strain>
    </source>
</reference>
<dbReference type="Proteomes" id="UP000486351">
    <property type="component" value="Unassembled WGS sequence"/>
</dbReference>
<comment type="caution">
    <text evidence="2">The sequence shown here is derived from an EMBL/GenBank/DDBJ whole genome shotgun (WGS) entry which is preliminary data.</text>
</comment>
<accession>A0A6G0RQY2</accession>
<feature type="signal peptide" evidence="1">
    <location>
        <begin position="1"/>
        <end position="21"/>
    </location>
</feature>
<feature type="chain" id="PRO_5026178654" description="Secreted protein" evidence="1">
    <location>
        <begin position="22"/>
        <end position="143"/>
    </location>
</feature>
<protein>
    <recommendedName>
        <fullName evidence="4">Secreted protein</fullName>
    </recommendedName>
</protein>
<sequence length="143" mass="15948">MSLPSSIFTLTGDVFLALCLGRCFLVSFEVVRHRCCRLLPRPSSRPPLALLSPFVLHCRRVLSGPQHCHMFAVERLQPPSGSAPPASTCSSCSSWPRRLFNSLEDCIHRGFRRPSTPPSPSVCLCSLNCARGKVLSSRRRIWK</sequence>
<evidence type="ECO:0000256" key="1">
    <source>
        <dbReference type="SAM" id="SignalP"/>
    </source>
</evidence>
<keyword evidence="1" id="KW-0732">Signal</keyword>
<dbReference type="AlphaFoldDB" id="A0A6G0RQY2"/>
<name>A0A6G0RQY2_9STRA</name>
<evidence type="ECO:0000313" key="3">
    <source>
        <dbReference type="Proteomes" id="UP000486351"/>
    </source>
</evidence>